<evidence type="ECO:0000313" key="7">
    <source>
        <dbReference type="EMBL" id="KAJ1146312.1"/>
    </source>
</evidence>
<evidence type="ECO:0000256" key="5">
    <source>
        <dbReference type="SAM" id="MobiDB-lite"/>
    </source>
</evidence>
<dbReference type="Gene3D" id="2.120.10.80">
    <property type="entry name" value="Kelch-type beta propeller"/>
    <property type="match status" value="2"/>
</dbReference>
<evidence type="ECO:0000256" key="1">
    <source>
        <dbReference type="ARBA" id="ARBA00022441"/>
    </source>
</evidence>
<evidence type="ECO:0000256" key="3">
    <source>
        <dbReference type="ARBA" id="ARBA00037224"/>
    </source>
</evidence>
<sequence length="457" mass="50463">MSLASPSSVSAVVAVLVRFLCRVTRAVPVATACWCRALVADRRSHRCLTEVGDCRGPSRKRRQRFCWRRLPDIMERLQVLEPEDNPQKSTWYDLIPRGQCPSARVGHNCLYLPPAEDSRKGKVVIVGGANPNGSFSDAYIIDLDLHEWDVPDWDNLLPRYEHANFIPAGNTDSIWVFGGAEQCGNRNCVQVLHQETGTWKSPKVSGSPPSPRTFHTSSSSIGDKLYVFGGGEKGSEPAEDTVLHVFNSATLTWTQPEVSGKPPAPRHGHVMVAVGTKLFVHGGMSGDQFYNDMCCIDTSDMKWQRLKVKGDVPVGCAAHAAAGCGKHIYIFGGMGAAGAVNTMYRYHTEDQSWTLLKFDSPLPRSRLDHSMCIVPWRVRTDPTVSRTGSTHTTGDQYEDEGEGEGCKTTCVKDSGDHQREEGYGYKEARFVKLCIIFGGMDTHGELFSDCCVTMLEQ</sequence>
<gene>
    <name evidence="7" type="ORF">NDU88_012589</name>
</gene>
<keyword evidence="1" id="KW-0880">Kelch repeat</keyword>
<organism evidence="7 8">
    <name type="scientific">Pleurodeles waltl</name>
    <name type="common">Iberian ribbed newt</name>
    <dbReference type="NCBI Taxonomy" id="8319"/>
    <lineage>
        <taxon>Eukaryota</taxon>
        <taxon>Metazoa</taxon>
        <taxon>Chordata</taxon>
        <taxon>Craniata</taxon>
        <taxon>Vertebrata</taxon>
        <taxon>Euteleostomi</taxon>
        <taxon>Amphibia</taxon>
        <taxon>Batrachia</taxon>
        <taxon>Caudata</taxon>
        <taxon>Salamandroidea</taxon>
        <taxon>Salamandridae</taxon>
        <taxon>Pleurodelinae</taxon>
        <taxon>Pleurodeles</taxon>
    </lineage>
</organism>
<dbReference type="AlphaFoldDB" id="A0AAV7R3P4"/>
<evidence type="ECO:0000256" key="6">
    <source>
        <dbReference type="SAM" id="SignalP"/>
    </source>
</evidence>
<proteinExistence type="predicted"/>
<dbReference type="Pfam" id="PF24681">
    <property type="entry name" value="Kelch_KLHDC2_KLHL20_DRC7"/>
    <property type="match status" value="1"/>
</dbReference>
<dbReference type="Proteomes" id="UP001066276">
    <property type="component" value="Chromosome 6"/>
</dbReference>
<dbReference type="InterPro" id="IPR015915">
    <property type="entry name" value="Kelch-typ_b-propeller"/>
</dbReference>
<dbReference type="PANTHER" id="PTHR46647">
    <property type="entry name" value="RAB9 EFFECTOR PROTEIN WITH KELCH MOTIFS"/>
    <property type="match status" value="1"/>
</dbReference>
<dbReference type="PANTHER" id="PTHR46647:SF1">
    <property type="entry name" value="RAB9 EFFECTOR PROTEIN WITH KELCH MOTIFS"/>
    <property type="match status" value="1"/>
</dbReference>
<evidence type="ECO:0000256" key="4">
    <source>
        <dbReference type="ARBA" id="ARBA00039295"/>
    </source>
</evidence>
<feature type="chain" id="PRO_5043955979" description="Rab9 effector protein with kelch motifs" evidence="6">
    <location>
        <begin position="27"/>
        <end position="457"/>
    </location>
</feature>
<keyword evidence="6" id="KW-0732">Signal</keyword>
<feature type="signal peptide" evidence="6">
    <location>
        <begin position="1"/>
        <end position="26"/>
    </location>
</feature>
<feature type="compositionally biased region" description="Polar residues" evidence="5">
    <location>
        <begin position="383"/>
        <end position="393"/>
    </location>
</feature>
<feature type="region of interest" description="Disordered" evidence="5">
    <location>
        <begin position="199"/>
        <end position="218"/>
    </location>
</feature>
<dbReference type="EMBL" id="JANPWB010000010">
    <property type="protein sequence ID" value="KAJ1146312.1"/>
    <property type="molecule type" value="Genomic_DNA"/>
</dbReference>
<accession>A0AAV7R3P4</accession>
<feature type="region of interest" description="Disordered" evidence="5">
    <location>
        <begin position="383"/>
        <end position="404"/>
    </location>
</feature>
<reference evidence="7" key="1">
    <citation type="journal article" date="2022" name="bioRxiv">
        <title>Sequencing and chromosome-scale assembly of the giantPleurodeles waltlgenome.</title>
        <authorList>
            <person name="Brown T."/>
            <person name="Elewa A."/>
            <person name="Iarovenko S."/>
            <person name="Subramanian E."/>
            <person name="Araus A.J."/>
            <person name="Petzold A."/>
            <person name="Susuki M."/>
            <person name="Suzuki K.-i.T."/>
            <person name="Hayashi T."/>
            <person name="Toyoda A."/>
            <person name="Oliveira C."/>
            <person name="Osipova E."/>
            <person name="Leigh N.D."/>
            <person name="Simon A."/>
            <person name="Yun M.H."/>
        </authorList>
    </citation>
    <scope>NUCLEOTIDE SEQUENCE</scope>
    <source>
        <strain evidence="7">20211129_DDA</strain>
        <tissue evidence="7">Liver</tissue>
    </source>
</reference>
<keyword evidence="2" id="KW-0677">Repeat</keyword>
<comment type="function">
    <text evidence="3">Rab9 effector required for endosome to trans-Golgi network (TGN) transport.</text>
</comment>
<comment type="caution">
    <text evidence="7">The sequence shown here is derived from an EMBL/GenBank/DDBJ whole genome shotgun (WGS) entry which is preliminary data.</text>
</comment>
<keyword evidence="8" id="KW-1185">Reference proteome</keyword>
<protein>
    <recommendedName>
        <fullName evidence="4">Rab9 effector protein with kelch motifs</fullName>
    </recommendedName>
</protein>
<evidence type="ECO:0000313" key="8">
    <source>
        <dbReference type="Proteomes" id="UP001066276"/>
    </source>
</evidence>
<dbReference type="InterPro" id="IPR052124">
    <property type="entry name" value="Rab9_kelch_effector"/>
</dbReference>
<name>A0AAV7R3P4_PLEWA</name>
<dbReference type="SUPFAM" id="SSF117281">
    <property type="entry name" value="Kelch motif"/>
    <property type="match status" value="1"/>
</dbReference>
<evidence type="ECO:0000256" key="2">
    <source>
        <dbReference type="ARBA" id="ARBA00022737"/>
    </source>
</evidence>